<comment type="caution">
    <text evidence="8">The sequence shown here is derived from an EMBL/GenBank/DDBJ whole genome shotgun (WGS) entry which is preliminary data.</text>
</comment>
<feature type="region of interest" description="Disordered" evidence="6">
    <location>
        <begin position="218"/>
        <end position="247"/>
    </location>
</feature>
<evidence type="ECO:0000256" key="2">
    <source>
        <dbReference type="ARBA" id="ARBA00022771"/>
    </source>
</evidence>
<feature type="compositionally biased region" description="Polar residues" evidence="6">
    <location>
        <begin position="651"/>
        <end position="663"/>
    </location>
</feature>
<evidence type="ECO:0000256" key="6">
    <source>
        <dbReference type="SAM" id="MobiDB-lite"/>
    </source>
</evidence>
<sequence length="870" mass="97669">MVSRKRAHSELETEPVKQDGEPTFLQRIRNCWEFASLMQYIFTFGKIVKIDEDFGIEDLEMECLKPETSDKLMDIGLSLLKFVSSHRGLSFENFDEYTRRQYNAKAPHLVNPFGYDEEPNKFRDFDVFLKLKVLHQLSLWTFWNPDRIREKMPEQREIDQTQWRIEEFGWDRKDRIYYVLDDNRLYRRTDPPIPAPIPPKPKANSKRARAVARAAKRRRISAKAEEEEEEEKDEVAENEKSSVEDPSAGFTWECIATSLPEYQEFIDSFQNTRDPNEKSLRDRLIEGVLPIVGKAEEAEERKRQKREKELFNMQLLAGAKRSSRLAEKQDKERRDKEAADAARKHEIELAAARKEQENQRKMENERHHRIVTRERRIRDRESKRILHEAEMARLEQEQKKLESGEGRVSERQIKAELEKRRKDLEELADDDQWIFDCSGCGVHGENIDDGSHCVACERCNVWQHSKCLGISQDEAEKDDFHFVCADCKRREEEANRPKIPPLKFRIGSASPATSTTASTTKQEGEQTKASPNAIPTPSNTGNFNLQPSLPSQFNSSQPASPERRSHPLATNGLPYPGSLAAPGSPSKGSIGPASSPLISLPEPAYIQRHAHQQPVQNSSAALQGILSGNPLSSHRPSSSHSIHSQAHPSPIQNRPSMSPTQGNRDVGPLAGFPPSALSNGSVPSTPYGQHRPTGRPQDRAIPSFSSSIDQRTNSFSDSFPSHTPPPPGSQSNISLSGLSPTKNQSPRPVTASSVGGASILPPIHRLEPSPKLMGRSSADAPIPPPVKMMTPEQEERRQRENQMATAAASSGTDLARSNVDNGSRTSLPQLSSWNMSSNSAQQQQSQQQRQSLAPPLAPTAQDQGKGVNGH</sequence>
<feature type="coiled-coil region" evidence="5">
    <location>
        <begin position="342"/>
        <end position="430"/>
    </location>
</feature>
<accession>A0A225AF85</accession>
<name>A0A225AF85_TALAT</name>
<feature type="compositionally biased region" description="Polar residues" evidence="6">
    <location>
        <begin position="729"/>
        <end position="755"/>
    </location>
</feature>
<dbReference type="SUPFAM" id="SSF57903">
    <property type="entry name" value="FYVE/PHD zinc finger"/>
    <property type="match status" value="1"/>
</dbReference>
<keyword evidence="5" id="KW-0175">Coiled coil</keyword>
<dbReference type="GO" id="GO:0008270">
    <property type="term" value="F:zinc ion binding"/>
    <property type="evidence" value="ECO:0007669"/>
    <property type="project" value="UniProtKB-KW"/>
</dbReference>
<reference evidence="8 9" key="1">
    <citation type="submission" date="2015-06" db="EMBL/GenBank/DDBJ databases">
        <title>Talaromyces atroroseus IBT 11181 draft genome.</title>
        <authorList>
            <person name="Rasmussen K.B."/>
            <person name="Rasmussen S."/>
            <person name="Petersen B."/>
            <person name="Sicheritz-Ponten T."/>
            <person name="Mortensen U.H."/>
            <person name="Thrane U."/>
        </authorList>
    </citation>
    <scope>NUCLEOTIDE SEQUENCE [LARGE SCALE GENOMIC DNA]</scope>
    <source>
        <strain evidence="8 9">IBT 11181</strain>
    </source>
</reference>
<dbReference type="GO" id="GO:0031213">
    <property type="term" value="C:RSF complex"/>
    <property type="evidence" value="ECO:0007669"/>
    <property type="project" value="InterPro"/>
</dbReference>
<dbReference type="STRING" id="1441469.A0A225AF85"/>
<feature type="compositionally biased region" description="Polar residues" evidence="6">
    <location>
        <begin position="527"/>
        <end position="559"/>
    </location>
</feature>
<dbReference type="GeneID" id="31004370"/>
<dbReference type="RefSeq" id="XP_020120092.1">
    <property type="nucleotide sequence ID" value="XM_020266904.1"/>
</dbReference>
<dbReference type="GO" id="GO:0006355">
    <property type="term" value="P:regulation of DNA-templated transcription"/>
    <property type="evidence" value="ECO:0007669"/>
    <property type="project" value="InterPro"/>
</dbReference>
<gene>
    <name evidence="8" type="ORF">UA08_04615</name>
</gene>
<keyword evidence="2 4" id="KW-0863">Zinc-finger</keyword>
<feature type="compositionally biased region" description="Low complexity" evidence="6">
    <location>
        <begin position="508"/>
        <end position="520"/>
    </location>
</feature>
<dbReference type="InterPro" id="IPR019787">
    <property type="entry name" value="Znf_PHD-finger"/>
</dbReference>
<keyword evidence="3" id="KW-0862">Zinc</keyword>
<feature type="region of interest" description="Disordered" evidence="6">
    <location>
        <begin position="496"/>
        <end position="870"/>
    </location>
</feature>
<feature type="compositionally biased region" description="Polar residues" evidence="6">
    <location>
        <begin position="818"/>
        <end position="828"/>
    </location>
</feature>
<dbReference type="Proteomes" id="UP000214365">
    <property type="component" value="Unassembled WGS sequence"/>
</dbReference>
<evidence type="ECO:0000256" key="3">
    <source>
        <dbReference type="ARBA" id="ARBA00022833"/>
    </source>
</evidence>
<dbReference type="InterPro" id="IPR028938">
    <property type="entry name" value="Rsf1-like"/>
</dbReference>
<dbReference type="Pfam" id="PF00628">
    <property type="entry name" value="PHD"/>
    <property type="match status" value="1"/>
</dbReference>
<dbReference type="EMBL" id="LFMY01000006">
    <property type="protein sequence ID" value="OKL59971.1"/>
    <property type="molecule type" value="Genomic_DNA"/>
</dbReference>
<feature type="compositionally biased region" description="Low complexity" evidence="6">
    <location>
        <begin position="627"/>
        <end position="650"/>
    </location>
</feature>
<proteinExistence type="predicted"/>
<dbReference type="InterPro" id="IPR011011">
    <property type="entry name" value="Znf_FYVE_PHD"/>
</dbReference>
<organism evidence="8 9">
    <name type="scientific">Talaromyces atroroseus</name>
    <dbReference type="NCBI Taxonomy" id="1441469"/>
    <lineage>
        <taxon>Eukaryota</taxon>
        <taxon>Fungi</taxon>
        <taxon>Dikarya</taxon>
        <taxon>Ascomycota</taxon>
        <taxon>Pezizomycotina</taxon>
        <taxon>Eurotiomycetes</taxon>
        <taxon>Eurotiomycetidae</taxon>
        <taxon>Eurotiales</taxon>
        <taxon>Trichocomaceae</taxon>
        <taxon>Talaromyces</taxon>
        <taxon>Talaromyces sect. Trachyspermi</taxon>
    </lineage>
</organism>
<dbReference type="InterPro" id="IPR013083">
    <property type="entry name" value="Znf_RING/FYVE/PHD"/>
</dbReference>
<feature type="compositionally biased region" description="Polar residues" evidence="6">
    <location>
        <begin position="703"/>
        <end position="721"/>
    </location>
</feature>
<feature type="compositionally biased region" description="Low complexity" evidence="6">
    <location>
        <begin position="829"/>
        <end position="851"/>
    </location>
</feature>
<dbReference type="InterPro" id="IPR001965">
    <property type="entry name" value="Znf_PHD"/>
</dbReference>
<dbReference type="InterPro" id="IPR019786">
    <property type="entry name" value="Zinc_finger_PHD-type_CS"/>
</dbReference>
<dbReference type="OrthoDB" id="303107at2759"/>
<protein>
    <recommendedName>
        <fullName evidence="7">PHD-type domain-containing protein</fullName>
    </recommendedName>
</protein>
<keyword evidence="9" id="KW-1185">Reference proteome</keyword>
<evidence type="ECO:0000313" key="9">
    <source>
        <dbReference type="Proteomes" id="UP000214365"/>
    </source>
</evidence>
<dbReference type="PANTHER" id="PTHR14296:SF3">
    <property type="entry name" value="DIKAR, ISOFORM F"/>
    <property type="match status" value="1"/>
</dbReference>
<feature type="compositionally biased region" description="Acidic residues" evidence="6">
    <location>
        <begin position="225"/>
        <end position="234"/>
    </location>
</feature>
<keyword evidence="1" id="KW-0479">Metal-binding</keyword>
<feature type="domain" description="PHD-type" evidence="7">
    <location>
        <begin position="434"/>
        <end position="490"/>
    </location>
</feature>
<evidence type="ECO:0000256" key="5">
    <source>
        <dbReference type="SAM" id="Coils"/>
    </source>
</evidence>
<evidence type="ECO:0000313" key="8">
    <source>
        <dbReference type="EMBL" id="OKL59971.1"/>
    </source>
</evidence>
<dbReference type="Gene3D" id="3.30.40.10">
    <property type="entry name" value="Zinc/RING finger domain, C3HC4 (zinc finger)"/>
    <property type="match status" value="1"/>
</dbReference>
<dbReference type="AlphaFoldDB" id="A0A225AF85"/>
<dbReference type="PANTHER" id="PTHR14296">
    <property type="entry name" value="REMODELING AND SPACING FACTOR 1"/>
    <property type="match status" value="1"/>
</dbReference>
<feature type="compositionally biased region" description="Polar residues" evidence="6">
    <location>
        <begin position="803"/>
        <end position="812"/>
    </location>
</feature>
<evidence type="ECO:0000256" key="1">
    <source>
        <dbReference type="ARBA" id="ARBA00022723"/>
    </source>
</evidence>
<dbReference type="SMART" id="SM00249">
    <property type="entry name" value="PHD"/>
    <property type="match status" value="1"/>
</dbReference>
<feature type="compositionally biased region" description="Polar residues" evidence="6">
    <location>
        <begin position="676"/>
        <end position="687"/>
    </location>
</feature>
<evidence type="ECO:0000256" key="4">
    <source>
        <dbReference type="PROSITE-ProRule" id="PRU00146"/>
    </source>
</evidence>
<dbReference type="PROSITE" id="PS50016">
    <property type="entry name" value="ZF_PHD_2"/>
    <property type="match status" value="1"/>
</dbReference>
<evidence type="ECO:0000259" key="7">
    <source>
        <dbReference type="PROSITE" id="PS50016"/>
    </source>
</evidence>
<feature type="compositionally biased region" description="Basic and acidic residues" evidence="6">
    <location>
        <begin position="324"/>
        <end position="342"/>
    </location>
</feature>
<feature type="region of interest" description="Disordered" evidence="6">
    <location>
        <begin position="321"/>
        <end position="342"/>
    </location>
</feature>
<dbReference type="PROSITE" id="PS01359">
    <property type="entry name" value="ZF_PHD_1"/>
    <property type="match status" value="1"/>
</dbReference>